<keyword evidence="3" id="KW-1185">Reference proteome</keyword>
<dbReference type="AlphaFoldDB" id="A0A1C6UAZ9"/>
<sequence length="177" mass="18997">MTKTGHDQQAGPASAGRGRPYGVIGLIVAVAVVFSMLTTALVGGAGDTEGLLTIALLSALPPAVGGLVALLLAPKLLHRLPDNGRSLPQVKRALREGRCDDPRIDRLARAEAHRLRRMNRWWPWLMSAFVLVQLSLAVFADGLTNRIVGGVAAVVWLGLLLVWRRAVGRADRYLTGL</sequence>
<feature type="transmembrane region" description="Helical" evidence="1">
    <location>
        <begin position="21"/>
        <end position="45"/>
    </location>
</feature>
<feature type="transmembrane region" description="Helical" evidence="1">
    <location>
        <begin position="121"/>
        <end position="140"/>
    </location>
</feature>
<feature type="transmembrane region" description="Helical" evidence="1">
    <location>
        <begin position="51"/>
        <end position="73"/>
    </location>
</feature>
<name>A0A1C6UAZ9_9ACTN</name>
<reference evidence="3" key="1">
    <citation type="submission" date="2016-06" db="EMBL/GenBank/DDBJ databases">
        <authorList>
            <person name="Varghese N."/>
            <person name="Submissions Spin"/>
        </authorList>
    </citation>
    <scope>NUCLEOTIDE SEQUENCE [LARGE SCALE GENOMIC DNA]</scope>
    <source>
        <strain evidence="3">DSM 45577</strain>
    </source>
</reference>
<gene>
    <name evidence="2" type="ORF">GA0070617_1670</name>
</gene>
<dbReference type="RefSeq" id="WP_139135619.1">
    <property type="nucleotide sequence ID" value="NZ_BMMJ01000001.1"/>
</dbReference>
<dbReference type="Proteomes" id="UP000198937">
    <property type="component" value="Unassembled WGS sequence"/>
</dbReference>
<keyword evidence="1" id="KW-1133">Transmembrane helix</keyword>
<organism evidence="2 3">
    <name type="scientific">Micromonospora yangpuensis</name>
    <dbReference type="NCBI Taxonomy" id="683228"/>
    <lineage>
        <taxon>Bacteria</taxon>
        <taxon>Bacillati</taxon>
        <taxon>Actinomycetota</taxon>
        <taxon>Actinomycetes</taxon>
        <taxon>Micromonosporales</taxon>
        <taxon>Micromonosporaceae</taxon>
        <taxon>Micromonospora</taxon>
    </lineage>
</organism>
<evidence type="ECO:0000313" key="3">
    <source>
        <dbReference type="Proteomes" id="UP000198937"/>
    </source>
</evidence>
<dbReference type="EMBL" id="FMIA01000002">
    <property type="protein sequence ID" value="SCL51049.1"/>
    <property type="molecule type" value="Genomic_DNA"/>
</dbReference>
<proteinExistence type="predicted"/>
<feature type="transmembrane region" description="Helical" evidence="1">
    <location>
        <begin position="146"/>
        <end position="163"/>
    </location>
</feature>
<evidence type="ECO:0000256" key="1">
    <source>
        <dbReference type="SAM" id="Phobius"/>
    </source>
</evidence>
<keyword evidence="1" id="KW-0472">Membrane</keyword>
<keyword evidence="1" id="KW-0812">Transmembrane</keyword>
<evidence type="ECO:0000313" key="2">
    <source>
        <dbReference type="EMBL" id="SCL51049.1"/>
    </source>
</evidence>
<protein>
    <submittedName>
        <fullName evidence="2">Uncharacterized protein</fullName>
    </submittedName>
</protein>
<accession>A0A1C6UAZ9</accession>